<dbReference type="PANTHER" id="PTHR21225:SF10">
    <property type="entry name" value="PHOSPHO-2-DEHYDRO-3-DEOXYHEPTONATE ALDOLASE, TYR-SENSITIVE"/>
    <property type="match status" value="1"/>
</dbReference>
<keyword evidence="6" id="KW-0808">Transferase</keyword>
<dbReference type="InterPro" id="IPR006219">
    <property type="entry name" value="DAHP_synth_1"/>
</dbReference>
<dbReference type="GO" id="GO:0009073">
    <property type="term" value="P:aromatic amino acid family biosynthetic process"/>
    <property type="evidence" value="ECO:0007669"/>
    <property type="project" value="UniProtKB-KW"/>
</dbReference>
<proteinExistence type="inferred from homology"/>
<evidence type="ECO:0000256" key="1">
    <source>
        <dbReference type="ARBA" id="ARBA00003726"/>
    </source>
</evidence>
<dbReference type="PANTHER" id="PTHR21225">
    <property type="entry name" value="PHOSPHO-2-DEHYDRO-3-DEOXYHEPTONATE ALDOLASE DAHP SYNTHETASE"/>
    <property type="match status" value="1"/>
</dbReference>
<evidence type="ECO:0000256" key="7">
    <source>
        <dbReference type="ARBA" id="ARBA00023141"/>
    </source>
</evidence>
<evidence type="ECO:0000256" key="3">
    <source>
        <dbReference type="ARBA" id="ARBA00007985"/>
    </source>
</evidence>
<dbReference type="AlphaFoldDB" id="A0A3M6HWA1"/>
<protein>
    <recommendedName>
        <fullName evidence="4">3-deoxy-7-phosphoheptulonate synthase</fullName>
        <ecNumber evidence="4">2.5.1.54</ecNumber>
    </recommendedName>
    <alternativeName>
        <fullName evidence="10">3-deoxy-D-arabino-heptulosonate 7-phosphate synthase</fullName>
    </alternativeName>
    <alternativeName>
        <fullName evidence="9">DAHP synthase</fullName>
    </alternativeName>
    <alternativeName>
        <fullName evidence="8">Phospho-2-keto-3-deoxyheptonate aldolase</fullName>
    </alternativeName>
</protein>
<organism evidence="13 14">
    <name type="scientific">Pseudomonas amygdali pv. tabaci</name>
    <name type="common">Pseudomonas syringae pv. tabaci</name>
    <dbReference type="NCBI Taxonomy" id="322"/>
    <lineage>
        <taxon>Bacteria</taxon>
        <taxon>Pseudomonadati</taxon>
        <taxon>Pseudomonadota</taxon>
        <taxon>Gammaproteobacteria</taxon>
        <taxon>Pseudomonadales</taxon>
        <taxon>Pseudomonadaceae</taxon>
        <taxon>Pseudomonas</taxon>
        <taxon>Pseudomonas amygdali</taxon>
    </lineage>
</organism>
<comment type="pathway">
    <text evidence="2">Metabolic intermediate biosynthesis; chorismate biosynthesis; chorismate from D-erythrose 4-phosphate and phosphoenolpyruvate: step 1/7.</text>
</comment>
<dbReference type="InterPro" id="IPR006218">
    <property type="entry name" value="DAHP1/KDSA"/>
</dbReference>
<evidence type="ECO:0000256" key="4">
    <source>
        <dbReference type="ARBA" id="ARBA00012694"/>
    </source>
</evidence>
<evidence type="ECO:0000256" key="6">
    <source>
        <dbReference type="ARBA" id="ARBA00022679"/>
    </source>
</evidence>
<dbReference type="GO" id="GO:0005737">
    <property type="term" value="C:cytoplasm"/>
    <property type="evidence" value="ECO:0007669"/>
    <property type="project" value="TreeGrafter"/>
</dbReference>
<dbReference type="Proteomes" id="UP000271531">
    <property type="component" value="Unassembled WGS sequence"/>
</dbReference>
<evidence type="ECO:0000256" key="8">
    <source>
        <dbReference type="ARBA" id="ARBA00031111"/>
    </source>
</evidence>
<evidence type="ECO:0000313" key="14">
    <source>
        <dbReference type="Proteomes" id="UP000271531"/>
    </source>
</evidence>
<gene>
    <name evidence="13" type="ORF">ALP03_03655</name>
</gene>
<dbReference type="InterPro" id="IPR013785">
    <property type="entry name" value="Aldolase_TIM"/>
</dbReference>
<dbReference type="UniPathway" id="UPA00053">
    <property type="reaction ID" value="UER00084"/>
</dbReference>
<accession>A0A3M6HWA1</accession>
<comment type="similarity">
    <text evidence="3">Belongs to the class-I DAHP synthase family.</text>
</comment>
<evidence type="ECO:0000256" key="5">
    <source>
        <dbReference type="ARBA" id="ARBA00022605"/>
    </source>
</evidence>
<comment type="catalytic activity">
    <reaction evidence="11">
        <text>D-erythrose 4-phosphate + phosphoenolpyruvate + H2O = 7-phospho-2-dehydro-3-deoxy-D-arabino-heptonate + phosphate</text>
        <dbReference type="Rhea" id="RHEA:14717"/>
        <dbReference type="ChEBI" id="CHEBI:15377"/>
        <dbReference type="ChEBI" id="CHEBI:16897"/>
        <dbReference type="ChEBI" id="CHEBI:43474"/>
        <dbReference type="ChEBI" id="CHEBI:58394"/>
        <dbReference type="ChEBI" id="CHEBI:58702"/>
        <dbReference type="EC" id="2.5.1.54"/>
    </reaction>
</comment>
<dbReference type="Gene3D" id="3.20.20.70">
    <property type="entry name" value="Aldolase class I"/>
    <property type="match status" value="1"/>
</dbReference>
<sequence length="94" mass="10432">MVDCSHANSNKDPALQPLVMENVANQILEGNESIIGLMVESHLNWGCQAIPKDLSELQYGVSITDACIDWESTEKTLRSMHAKLKAVLPARKRK</sequence>
<feature type="domain" description="DAHP synthetase I/KDSA" evidence="12">
    <location>
        <begin position="1"/>
        <end position="76"/>
    </location>
</feature>
<evidence type="ECO:0000259" key="12">
    <source>
        <dbReference type="Pfam" id="PF00793"/>
    </source>
</evidence>
<dbReference type="GO" id="GO:0009423">
    <property type="term" value="P:chorismate biosynthetic process"/>
    <property type="evidence" value="ECO:0007669"/>
    <property type="project" value="UniProtKB-UniPathway"/>
</dbReference>
<evidence type="ECO:0000256" key="9">
    <source>
        <dbReference type="ARBA" id="ARBA00031349"/>
    </source>
</evidence>
<dbReference type="EMBL" id="RBVA01000158">
    <property type="protein sequence ID" value="RMW09220.1"/>
    <property type="molecule type" value="Genomic_DNA"/>
</dbReference>
<keyword evidence="7" id="KW-0057">Aromatic amino acid biosynthesis</keyword>
<evidence type="ECO:0000313" key="13">
    <source>
        <dbReference type="EMBL" id="RMW09220.1"/>
    </source>
</evidence>
<evidence type="ECO:0000256" key="2">
    <source>
        <dbReference type="ARBA" id="ARBA00004688"/>
    </source>
</evidence>
<comment type="function">
    <text evidence="1">Stereospecific condensation of phosphoenolpyruvate (PEP) and D-erythrose-4-phosphate (E4P) giving rise to 3-deoxy-D-arabino-heptulosonate-7-phosphate (DAHP).</text>
</comment>
<dbReference type="Pfam" id="PF00793">
    <property type="entry name" value="DAHP_synth_1"/>
    <property type="match status" value="1"/>
</dbReference>
<comment type="caution">
    <text evidence="13">The sequence shown here is derived from an EMBL/GenBank/DDBJ whole genome shotgun (WGS) entry which is preliminary data.</text>
</comment>
<reference evidence="13 14" key="1">
    <citation type="submission" date="2018-08" db="EMBL/GenBank/DDBJ databases">
        <title>Recombination of ecologically and evolutionarily significant loci maintains genetic cohesion in the Pseudomonas syringae species complex.</title>
        <authorList>
            <person name="Dillon M."/>
            <person name="Thakur S."/>
            <person name="Almeida R.N.D."/>
            <person name="Weir B.S."/>
            <person name="Guttman D.S."/>
        </authorList>
    </citation>
    <scope>NUCLEOTIDE SEQUENCE [LARGE SCALE GENOMIC DNA]</scope>
    <source>
        <strain evidence="13 14">ICMP 4525</strain>
    </source>
</reference>
<dbReference type="SUPFAM" id="SSF51569">
    <property type="entry name" value="Aldolase"/>
    <property type="match status" value="1"/>
</dbReference>
<dbReference type="GO" id="GO:0003849">
    <property type="term" value="F:3-deoxy-7-phosphoheptulonate synthase activity"/>
    <property type="evidence" value="ECO:0007669"/>
    <property type="project" value="UniProtKB-EC"/>
</dbReference>
<evidence type="ECO:0000256" key="10">
    <source>
        <dbReference type="ARBA" id="ARBA00032193"/>
    </source>
</evidence>
<keyword evidence="5" id="KW-0028">Amino-acid biosynthesis</keyword>
<name>A0A3M6HWA1_PSEAJ</name>
<dbReference type="EC" id="2.5.1.54" evidence="4"/>
<dbReference type="GO" id="GO:0008652">
    <property type="term" value="P:amino acid biosynthetic process"/>
    <property type="evidence" value="ECO:0007669"/>
    <property type="project" value="UniProtKB-KW"/>
</dbReference>
<evidence type="ECO:0000256" key="11">
    <source>
        <dbReference type="ARBA" id="ARBA00047508"/>
    </source>
</evidence>